<dbReference type="OrthoDB" id="10675246at2759"/>
<organism evidence="1 2">
    <name type="scientific">Steinernema carpocapsae</name>
    <name type="common">Entomopathogenic nematode</name>
    <dbReference type="NCBI Taxonomy" id="34508"/>
    <lineage>
        <taxon>Eukaryota</taxon>
        <taxon>Metazoa</taxon>
        <taxon>Ecdysozoa</taxon>
        <taxon>Nematoda</taxon>
        <taxon>Chromadorea</taxon>
        <taxon>Rhabditida</taxon>
        <taxon>Tylenchina</taxon>
        <taxon>Panagrolaimomorpha</taxon>
        <taxon>Strongyloidoidea</taxon>
        <taxon>Steinernematidae</taxon>
        <taxon>Steinernema</taxon>
    </lineage>
</organism>
<evidence type="ECO:0000313" key="1">
    <source>
        <dbReference type="EMBL" id="TKR95458.1"/>
    </source>
</evidence>
<comment type="caution">
    <text evidence="1">The sequence shown here is derived from an EMBL/GenBank/DDBJ whole genome shotgun (WGS) entry which is preliminary data.</text>
</comment>
<evidence type="ECO:0000313" key="2">
    <source>
        <dbReference type="Proteomes" id="UP000298663"/>
    </source>
</evidence>
<protein>
    <submittedName>
        <fullName evidence="1">Uncharacterized protein</fullName>
    </submittedName>
</protein>
<reference evidence="1 2" key="1">
    <citation type="journal article" date="2015" name="Genome Biol.">
        <title>Comparative genomics of Steinernema reveals deeply conserved gene regulatory networks.</title>
        <authorList>
            <person name="Dillman A.R."/>
            <person name="Macchietto M."/>
            <person name="Porter C.F."/>
            <person name="Rogers A."/>
            <person name="Williams B."/>
            <person name="Antoshechkin I."/>
            <person name="Lee M.M."/>
            <person name="Goodwin Z."/>
            <person name="Lu X."/>
            <person name="Lewis E.E."/>
            <person name="Goodrich-Blair H."/>
            <person name="Stock S.P."/>
            <person name="Adams B.J."/>
            <person name="Sternberg P.W."/>
            <person name="Mortazavi A."/>
        </authorList>
    </citation>
    <scope>NUCLEOTIDE SEQUENCE [LARGE SCALE GENOMIC DNA]</scope>
    <source>
        <strain evidence="1 2">ALL</strain>
    </source>
</reference>
<dbReference type="Proteomes" id="UP000298663">
    <property type="component" value="Unassembled WGS sequence"/>
</dbReference>
<accession>A0A4U5PG36</accession>
<keyword evidence="2" id="KW-1185">Reference proteome</keyword>
<gene>
    <name evidence="1" type="ORF">L596_009624</name>
</gene>
<dbReference type="EMBL" id="AZBU02000002">
    <property type="protein sequence ID" value="TKR95458.1"/>
    <property type="molecule type" value="Genomic_DNA"/>
</dbReference>
<reference evidence="1 2" key="2">
    <citation type="journal article" date="2019" name="G3 (Bethesda)">
        <title>Hybrid Assembly of the Genome of the Entomopathogenic Nematode Steinernema carpocapsae Identifies the X-Chromosome.</title>
        <authorList>
            <person name="Serra L."/>
            <person name="Macchietto M."/>
            <person name="Macias-Munoz A."/>
            <person name="McGill C.J."/>
            <person name="Rodriguez I.M."/>
            <person name="Rodriguez B."/>
            <person name="Murad R."/>
            <person name="Mortazavi A."/>
        </authorList>
    </citation>
    <scope>NUCLEOTIDE SEQUENCE [LARGE SCALE GENOMIC DNA]</scope>
    <source>
        <strain evidence="1 2">ALL</strain>
    </source>
</reference>
<name>A0A4U5PG36_STECR</name>
<dbReference type="AlphaFoldDB" id="A0A4U5PG36"/>
<sequence length="488" mass="55235">MSPVCSSIVTATLNDDLHEWSVEVSLAPHSGKWKGQEHENSMSFGSAARFDCPHIIDRASDRNITITTRSRGLDYINFLDPQKYDRAVFAPFFCAFTGLFEHHAMRNVYSNYKIMDIYLNETEYYCPVFYDVAKDMDVQLVFGGNVYVPGYQLELRDATIKRKTCALIECKLYNLRDKNGQIKTCGKPEHAYKELEYKLPRVFMMCSCAGGKNVQRVLSIGLGEPNKDGEFCDQRLLKETKARFKKLESQLSQCYEAKTKVVNRETRFCFQAFYTENNLTYHLESGALTSKSAILRNHEKTLAQMYKNFRDRHAVVFTDECVEENGTIICFCRASGPNPCNRWVLDVSKITSRKSGILCSSLSSSASEFLEPGSPTLTSCGEDCVHNEGGCFRARWPFLKDDRRPPPPGEGCTSNVAARVWGNTSLRHLQACELESLKERCTVQLRSVADGGPIVVCCCKSVKTPCLQQKFMQAEFGRSVLWKAKAQE</sequence>
<proteinExistence type="predicted"/>